<gene>
    <name evidence="1" type="ORF">LCGC14_1833600</name>
</gene>
<name>A0A0F9IUV0_9ZZZZ</name>
<evidence type="ECO:0008006" key="2">
    <source>
        <dbReference type="Google" id="ProtNLM"/>
    </source>
</evidence>
<dbReference type="Pfam" id="PF05150">
    <property type="entry name" value="Legionella_OMP"/>
    <property type="match status" value="1"/>
</dbReference>
<sequence>TCNYQNRSSSIRPLTYSKPIYPKKYFTELNYLLMNFFEDGIEYAEIVNDGSKKFRNEQKFNPGLRITFGFSLSKTSLAEKYLDLTWTYIKMKRGSDTNVRGTIYNLFLPPNFLNSIRASASLSGDFNTLDFNISKPYHVSKYYISKPSIGIRGALINQKYKIAYDIANTITTLRAKNDYLGVGLKAGYSADFIITSNYSFYAKTNFALLYGRIDLSQKSPGEVSAFTRYTIKEKTYRVQPNSEIAFGLSFDRSFKNTINKLSIKVGYEFLHFWDQIQLKRFMDEDPTAVKTVSRNNLKFNGLVFSLSFDI</sequence>
<protein>
    <recommendedName>
        <fullName evidence="2">Protochlamydia outer membrane protein domain-containing protein</fullName>
    </recommendedName>
</protein>
<feature type="non-terminal residue" evidence="1">
    <location>
        <position position="1"/>
    </location>
</feature>
<dbReference type="AlphaFoldDB" id="A0A0F9IUV0"/>
<reference evidence="1" key="1">
    <citation type="journal article" date="2015" name="Nature">
        <title>Complex archaea that bridge the gap between prokaryotes and eukaryotes.</title>
        <authorList>
            <person name="Spang A."/>
            <person name="Saw J.H."/>
            <person name="Jorgensen S.L."/>
            <person name="Zaremba-Niedzwiedzka K."/>
            <person name="Martijn J."/>
            <person name="Lind A.E."/>
            <person name="van Eijk R."/>
            <person name="Schleper C."/>
            <person name="Guy L."/>
            <person name="Ettema T.J."/>
        </authorList>
    </citation>
    <scope>NUCLEOTIDE SEQUENCE</scope>
</reference>
<dbReference type="EMBL" id="LAZR01018147">
    <property type="protein sequence ID" value="KKL97525.1"/>
    <property type="molecule type" value="Genomic_DNA"/>
</dbReference>
<organism evidence="1">
    <name type="scientific">marine sediment metagenome</name>
    <dbReference type="NCBI Taxonomy" id="412755"/>
    <lineage>
        <taxon>unclassified sequences</taxon>
        <taxon>metagenomes</taxon>
        <taxon>ecological metagenomes</taxon>
    </lineage>
</organism>
<dbReference type="InterPro" id="IPR007825">
    <property type="entry name" value="Major_OMP_Legionella"/>
</dbReference>
<accession>A0A0F9IUV0</accession>
<proteinExistence type="predicted"/>
<evidence type="ECO:0000313" key="1">
    <source>
        <dbReference type="EMBL" id="KKL97525.1"/>
    </source>
</evidence>
<comment type="caution">
    <text evidence="1">The sequence shown here is derived from an EMBL/GenBank/DDBJ whole genome shotgun (WGS) entry which is preliminary data.</text>
</comment>